<keyword evidence="1" id="KW-0540">Nuclease</keyword>
<name>A0ACD2EKJ7_9MYCO</name>
<sequence length="161" mass="18218">HPGPDNAPEPRYRPSTALDEFVRCRDMTCRWPGCDRPAEFCDLDHAIAYALGGPTHPSNLRCLCRKHHLLKTFHGWRDRQHADGTIDWLSPTGQTYTTRPGSRLLFPALCEPTGRLPAPTDRQSDSSGRSLMMPIRRRTRAQNRARAIVAERALNTRPPPT</sequence>
<protein>
    <submittedName>
        <fullName evidence="1">HNH endonuclease</fullName>
    </submittedName>
</protein>
<organism evidence="1 2">
    <name type="scientific">Mycolicibacter terrae</name>
    <dbReference type="NCBI Taxonomy" id="1788"/>
    <lineage>
        <taxon>Bacteria</taxon>
        <taxon>Bacillati</taxon>
        <taxon>Actinomycetota</taxon>
        <taxon>Actinomycetes</taxon>
        <taxon>Mycobacteriales</taxon>
        <taxon>Mycobacteriaceae</taxon>
        <taxon>Mycolicibacter</taxon>
    </lineage>
</organism>
<dbReference type="EMBL" id="RRZR01000035">
    <property type="protein sequence ID" value="RRR43090.1"/>
    <property type="molecule type" value="Genomic_DNA"/>
</dbReference>
<keyword evidence="1" id="KW-0255">Endonuclease</keyword>
<comment type="caution">
    <text evidence="1">The sequence shown here is derived from an EMBL/GenBank/DDBJ whole genome shotgun (WGS) entry which is preliminary data.</text>
</comment>
<gene>
    <name evidence="1" type="ORF">EHH44_15045</name>
</gene>
<proteinExistence type="predicted"/>
<evidence type="ECO:0000313" key="2">
    <source>
        <dbReference type="Proteomes" id="UP000268891"/>
    </source>
</evidence>
<reference evidence="1" key="1">
    <citation type="submission" date="2018-11" db="EMBL/GenBank/DDBJ databases">
        <authorList>
            <person name="Sattar A."/>
            <person name="Zunita Z."/>
            <person name="Jalila A."/>
            <person name="Saleha A.A."/>
        </authorList>
    </citation>
    <scope>NUCLEOTIDE SEQUENCE</scope>
    <source>
        <strain evidence="1">F12-74</strain>
    </source>
</reference>
<keyword evidence="2" id="KW-1185">Reference proteome</keyword>
<feature type="non-terminal residue" evidence="1">
    <location>
        <position position="1"/>
    </location>
</feature>
<evidence type="ECO:0000313" key="1">
    <source>
        <dbReference type="EMBL" id="RRR43090.1"/>
    </source>
</evidence>
<accession>A0ACD2EKJ7</accession>
<keyword evidence="1" id="KW-0378">Hydrolase</keyword>
<dbReference type="Proteomes" id="UP000268891">
    <property type="component" value="Unassembled WGS sequence"/>
</dbReference>